<dbReference type="PROSITE" id="PS51879">
    <property type="entry name" value="RST"/>
    <property type="match status" value="1"/>
</dbReference>
<gene>
    <name evidence="5" type="ORF">GUJ93_ZPchr0002g26415</name>
</gene>
<organism evidence="5 6">
    <name type="scientific">Zizania palustris</name>
    <name type="common">Northern wild rice</name>
    <dbReference type="NCBI Taxonomy" id="103762"/>
    <lineage>
        <taxon>Eukaryota</taxon>
        <taxon>Viridiplantae</taxon>
        <taxon>Streptophyta</taxon>
        <taxon>Embryophyta</taxon>
        <taxon>Tracheophyta</taxon>
        <taxon>Spermatophyta</taxon>
        <taxon>Magnoliopsida</taxon>
        <taxon>Liliopsida</taxon>
        <taxon>Poales</taxon>
        <taxon>Poaceae</taxon>
        <taxon>BOP clade</taxon>
        <taxon>Oryzoideae</taxon>
        <taxon>Oryzeae</taxon>
        <taxon>Zizaniinae</taxon>
        <taxon>Zizania</taxon>
    </lineage>
</organism>
<dbReference type="EMBL" id="JAAALK010000287">
    <property type="protein sequence ID" value="KAG8060046.1"/>
    <property type="molecule type" value="Genomic_DNA"/>
</dbReference>
<evidence type="ECO:0000256" key="2">
    <source>
        <dbReference type="ARBA" id="ARBA00023242"/>
    </source>
</evidence>
<dbReference type="PANTHER" id="PTHR15138:SF14">
    <property type="entry name" value="TRANSCRIPTION INITIATION FACTOR TFIID SUBUNIT 4"/>
    <property type="match status" value="1"/>
</dbReference>
<feature type="compositionally biased region" description="Low complexity" evidence="3">
    <location>
        <begin position="226"/>
        <end position="241"/>
    </location>
</feature>
<keyword evidence="6" id="KW-1185">Reference proteome</keyword>
<dbReference type="InterPro" id="IPR022003">
    <property type="entry name" value="RST"/>
</dbReference>
<evidence type="ECO:0000313" key="5">
    <source>
        <dbReference type="EMBL" id="KAG8060046.1"/>
    </source>
</evidence>
<reference evidence="5" key="1">
    <citation type="journal article" date="2021" name="bioRxiv">
        <title>Whole Genome Assembly and Annotation of Northern Wild Rice, Zizania palustris L., Supports a Whole Genome Duplication in the Zizania Genus.</title>
        <authorList>
            <person name="Haas M."/>
            <person name="Kono T."/>
            <person name="Macchietto M."/>
            <person name="Millas R."/>
            <person name="McGilp L."/>
            <person name="Shao M."/>
            <person name="Duquette J."/>
            <person name="Hirsch C.N."/>
            <person name="Kimball J."/>
        </authorList>
    </citation>
    <scope>NUCLEOTIDE SEQUENCE</scope>
    <source>
        <tissue evidence="5">Fresh leaf tissue</tissue>
    </source>
</reference>
<sequence length="391" mass="41944">MASPPPEASSSAGQLSQPKLVSEGSGNEMPAQLKQHNHQPEQESQPHSQNHQQQAETNSFQLAEKETGYAGIQSFVGSKVDMAQTSGDPQHAKQTTGQQAPPAAQDARKRAYQPSIPFNMLIPILQAHLDRDKDMQLQDVWAKLRRNEVNKDNFLKIIRNIVGDQMLKQAAHNVFAQMQANAQRNSQANVNQQTNANQYSLPSQVSSSGSAQLHDQQDHMSSAPNQGQKSQASSSSQAFVPSSIQVQSSMAANDNSIQQPVSKGMHAMPNRPLAINSESEIKPSLHPHGTVPAKIGTAATHPSMQHNATGKARPVGTGGSSMKLQGKQVPPNTSTPPTTRANKKSAGQKKSLETGSTPPPPSKKQKTSGTTQEQSIDQLNDVTAVSGVNLR</sequence>
<feature type="region of interest" description="Disordered" evidence="3">
    <location>
        <begin position="1"/>
        <end position="66"/>
    </location>
</feature>
<evidence type="ECO:0000259" key="4">
    <source>
        <dbReference type="PROSITE" id="PS51879"/>
    </source>
</evidence>
<feature type="region of interest" description="Disordered" evidence="3">
    <location>
        <begin position="281"/>
        <end position="391"/>
    </location>
</feature>
<dbReference type="GO" id="GO:0003677">
    <property type="term" value="F:DNA binding"/>
    <property type="evidence" value="ECO:0007669"/>
    <property type="project" value="TreeGrafter"/>
</dbReference>
<dbReference type="GO" id="GO:0005669">
    <property type="term" value="C:transcription factor TFIID complex"/>
    <property type="evidence" value="ECO:0007669"/>
    <property type="project" value="InterPro"/>
</dbReference>
<accession>A0A8J5VH14</accession>
<reference evidence="5" key="2">
    <citation type="submission" date="2021-02" db="EMBL/GenBank/DDBJ databases">
        <authorList>
            <person name="Kimball J.A."/>
            <person name="Haas M.W."/>
            <person name="Macchietto M."/>
            <person name="Kono T."/>
            <person name="Duquette J."/>
            <person name="Shao M."/>
        </authorList>
    </citation>
    <scope>NUCLEOTIDE SEQUENCE</scope>
    <source>
        <tissue evidence="5">Fresh leaf tissue</tissue>
    </source>
</reference>
<proteinExistence type="predicted"/>
<evidence type="ECO:0000256" key="3">
    <source>
        <dbReference type="SAM" id="MobiDB-lite"/>
    </source>
</evidence>
<dbReference type="GO" id="GO:0006367">
    <property type="term" value="P:transcription initiation at RNA polymerase II promoter"/>
    <property type="evidence" value="ECO:0007669"/>
    <property type="project" value="TreeGrafter"/>
</dbReference>
<feature type="domain" description="RST" evidence="4">
    <location>
        <begin position="109"/>
        <end position="180"/>
    </location>
</feature>
<dbReference type="Proteomes" id="UP000729402">
    <property type="component" value="Unassembled WGS sequence"/>
</dbReference>
<feature type="compositionally biased region" description="Polar residues" evidence="3">
    <location>
        <begin position="200"/>
        <end position="225"/>
    </location>
</feature>
<feature type="compositionally biased region" description="Polar residues" evidence="3">
    <location>
        <begin position="42"/>
        <end position="61"/>
    </location>
</feature>
<comment type="caution">
    <text evidence="5">The sequence shown here is derived from an EMBL/GenBank/DDBJ whole genome shotgun (WGS) entry which is preliminary data.</text>
</comment>
<dbReference type="GO" id="GO:0016251">
    <property type="term" value="F:RNA polymerase II general transcription initiation factor activity"/>
    <property type="evidence" value="ECO:0007669"/>
    <property type="project" value="TreeGrafter"/>
</dbReference>
<dbReference type="Pfam" id="PF12174">
    <property type="entry name" value="RST"/>
    <property type="match status" value="1"/>
</dbReference>
<dbReference type="OrthoDB" id="21060at2759"/>
<dbReference type="InterPro" id="IPR045144">
    <property type="entry name" value="TAF4"/>
</dbReference>
<feature type="compositionally biased region" description="Polar residues" evidence="3">
    <location>
        <begin position="330"/>
        <end position="340"/>
    </location>
</feature>
<feature type="region of interest" description="Disordered" evidence="3">
    <location>
        <begin position="82"/>
        <end position="110"/>
    </location>
</feature>
<dbReference type="PANTHER" id="PTHR15138">
    <property type="entry name" value="TRANSCRIPTION INITIATION FACTOR TFIID SUBUNIT 4"/>
    <property type="match status" value="1"/>
</dbReference>
<feature type="region of interest" description="Disordered" evidence="3">
    <location>
        <begin position="200"/>
        <end position="241"/>
    </location>
</feature>
<keyword evidence="2" id="KW-0539">Nucleus</keyword>
<protein>
    <recommendedName>
        <fullName evidence="4">RST domain-containing protein</fullName>
    </recommendedName>
</protein>
<dbReference type="AlphaFoldDB" id="A0A8J5VH14"/>
<feature type="compositionally biased region" description="Low complexity" evidence="3">
    <location>
        <begin position="92"/>
        <end position="105"/>
    </location>
</feature>
<evidence type="ECO:0000256" key="1">
    <source>
        <dbReference type="ARBA" id="ARBA00004123"/>
    </source>
</evidence>
<comment type="subcellular location">
    <subcellularLocation>
        <location evidence="1">Nucleus</location>
    </subcellularLocation>
</comment>
<name>A0A8J5VH14_ZIZPA</name>
<feature type="non-terminal residue" evidence="5">
    <location>
        <position position="391"/>
    </location>
</feature>
<evidence type="ECO:0000313" key="6">
    <source>
        <dbReference type="Proteomes" id="UP000729402"/>
    </source>
</evidence>